<evidence type="ECO:0000256" key="3">
    <source>
        <dbReference type="ARBA" id="ARBA00023163"/>
    </source>
</evidence>
<reference evidence="7 8" key="1">
    <citation type="submission" date="2019-07" db="EMBL/GenBank/DDBJ databases">
        <title>Draft genome of C. aurimucosum strain 15-4290.</title>
        <authorList>
            <person name="Pacheco L.G.C."/>
            <person name="Aguiar E.R.G.R."/>
            <person name="Navas J."/>
            <person name="Santos C.S."/>
            <person name="Rocha D.J.P.G."/>
        </authorList>
    </citation>
    <scope>NUCLEOTIDE SEQUENCE [LARGE SCALE GENOMIC DNA]</scope>
    <source>
        <strain evidence="7 8">15-4290</strain>
    </source>
</reference>
<evidence type="ECO:0000313" key="7">
    <source>
        <dbReference type="EMBL" id="TVU81314.1"/>
    </source>
</evidence>
<keyword evidence="1" id="KW-0805">Transcription regulation</keyword>
<dbReference type="RefSeq" id="WP_049155183.1">
    <property type="nucleotide sequence ID" value="NZ_JUMN01000049.1"/>
</dbReference>
<dbReference type="SUPFAM" id="SSF48498">
    <property type="entry name" value="Tetracyclin repressor-like, C-terminal domain"/>
    <property type="match status" value="1"/>
</dbReference>
<accession>A0A2N6TQL3</accession>
<dbReference type="Proteomes" id="UP000432568">
    <property type="component" value="Unassembled WGS sequence"/>
</dbReference>
<feature type="DNA-binding region" description="H-T-H motif" evidence="4">
    <location>
        <begin position="34"/>
        <end position="53"/>
    </location>
</feature>
<dbReference type="SUPFAM" id="SSF46689">
    <property type="entry name" value="Homeodomain-like"/>
    <property type="match status" value="1"/>
</dbReference>
<name>A0A2N6TQL3_9CORY</name>
<gene>
    <name evidence="6" type="ORF">FME68_04990</name>
    <name evidence="7" type="ORF">FQN05_11555</name>
</gene>
<dbReference type="PROSITE" id="PS50977">
    <property type="entry name" value="HTH_TETR_2"/>
    <property type="match status" value="1"/>
</dbReference>
<evidence type="ECO:0000313" key="6">
    <source>
        <dbReference type="EMBL" id="MTD91246.1"/>
    </source>
</evidence>
<dbReference type="InterPro" id="IPR036271">
    <property type="entry name" value="Tet_transcr_reg_TetR-rel_C_sf"/>
</dbReference>
<evidence type="ECO:0000259" key="5">
    <source>
        <dbReference type="PROSITE" id="PS50977"/>
    </source>
</evidence>
<comment type="caution">
    <text evidence="6">The sequence shown here is derived from an EMBL/GenBank/DDBJ whole genome shotgun (WGS) entry which is preliminary data.</text>
</comment>
<evidence type="ECO:0000256" key="4">
    <source>
        <dbReference type="PROSITE-ProRule" id="PRU00335"/>
    </source>
</evidence>
<dbReference type="AlphaFoldDB" id="A0A2N6TQL3"/>
<dbReference type="EMBL" id="VIOG01000004">
    <property type="protein sequence ID" value="MTD91246.1"/>
    <property type="molecule type" value="Genomic_DNA"/>
</dbReference>
<dbReference type="GO" id="GO:0003677">
    <property type="term" value="F:DNA binding"/>
    <property type="evidence" value="ECO:0007669"/>
    <property type="project" value="UniProtKB-UniRule"/>
</dbReference>
<proteinExistence type="predicted"/>
<keyword evidence="3" id="KW-0804">Transcription</keyword>
<feature type="domain" description="HTH tetR-type" evidence="5">
    <location>
        <begin position="11"/>
        <end position="71"/>
    </location>
</feature>
<dbReference type="EMBL" id="VMTX01000019">
    <property type="protein sequence ID" value="TVU81314.1"/>
    <property type="molecule type" value="Genomic_DNA"/>
</dbReference>
<dbReference type="InterPro" id="IPR025996">
    <property type="entry name" value="MT1864/Rv1816-like_C"/>
</dbReference>
<evidence type="ECO:0000256" key="2">
    <source>
        <dbReference type="ARBA" id="ARBA00023125"/>
    </source>
</evidence>
<evidence type="ECO:0000256" key="1">
    <source>
        <dbReference type="ARBA" id="ARBA00023015"/>
    </source>
</evidence>
<evidence type="ECO:0000313" key="8">
    <source>
        <dbReference type="Proteomes" id="UP000320648"/>
    </source>
</evidence>
<evidence type="ECO:0000313" key="9">
    <source>
        <dbReference type="Proteomes" id="UP000432568"/>
    </source>
</evidence>
<dbReference type="Proteomes" id="UP000320648">
    <property type="component" value="Unassembled WGS sequence"/>
</dbReference>
<dbReference type="InterPro" id="IPR009057">
    <property type="entry name" value="Homeodomain-like_sf"/>
</dbReference>
<dbReference type="Pfam" id="PF13305">
    <property type="entry name" value="TetR_C_33"/>
    <property type="match status" value="1"/>
</dbReference>
<organism evidence="6 9">
    <name type="scientific">Corynebacterium aurimucosum</name>
    <dbReference type="NCBI Taxonomy" id="169292"/>
    <lineage>
        <taxon>Bacteria</taxon>
        <taxon>Bacillati</taxon>
        <taxon>Actinomycetota</taxon>
        <taxon>Actinomycetes</taxon>
        <taxon>Mycobacteriales</taxon>
        <taxon>Corynebacteriaceae</taxon>
        <taxon>Corynebacterium</taxon>
    </lineage>
</organism>
<dbReference type="InterPro" id="IPR001647">
    <property type="entry name" value="HTH_TetR"/>
</dbReference>
<sequence length="222" mass="24172">MSMTPRARAREETMSRIVELGRKQLDAGGPEALNLRAIARDLGIVSSGIYRYVPDRAHLLTMLIIDAFEALDGAVAQGVGAATGTRAKFVSLVAAMRMWALKFPQRWALIYGTPIIGYEAPASETTGAGTKVSRRLAVLLTETSVKELEPRSSQLSQDLAAASDELDVELPADVMEKALEAWIQIIGVINAEVFGYLGKDTLNDYHEFHARMVARLADELGL</sequence>
<dbReference type="Gene3D" id="1.10.357.10">
    <property type="entry name" value="Tetracycline Repressor, domain 2"/>
    <property type="match status" value="1"/>
</dbReference>
<protein>
    <submittedName>
        <fullName evidence="6">TetR/AcrR family transcriptional regulator</fullName>
    </submittedName>
</protein>
<keyword evidence="2 4" id="KW-0238">DNA-binding</keyword>
<reference evidence="6 9" key="2">
    <citation type="submission" date="2019-07" db="EMBL/GenBank/DDBJ databases">
        <title>Draft genome of C. aurimucosum strain 332.</title>
        <authorList>
            <person name="Pacheco L.G.C."/>
            <person name="Aguiar E.R.G.R."/>
            <person name="Barberis C.M."/>
            <person name="Almuzara M.N."/>
            <person name="Traglia G.M."/>
            <person name="Santos C.S."/>
            <person name="Vay C.A."/>
            <person name="Rocha D.J.P.G."/>
        </authorList>
    </citation>
    <scope>NUCLEOTIDE SEQUENCE [LARGE SCALE GENOMIC DNA]</scope>
    <source>
        <strain evidence="6 9">332</strain>
    </source>
</reference>